<dbReference type="GeneID" id="94427385"/>
<dbReference type="AlphaFoldDB" id="A0A2C6KDQ6"/>
<reference evidence="2 3" key="1">
    <citation type="journal article" date="2017" name="Int. J. Parasitol.">
        <title>The genome of the protozoan parasite Cystoisospora suis and a reverse vaccinology approach to identify vaccine candidates.</title>
        <authorList>
            <person name="Palmieri N."/>
            <person name="Shrestha A."/>
            <person name="Ruttkowski B."/>
            <person name="Beck T."/>
            <person name="Vogl C."/>
            <person name="Tomley F."/>
            <person name="Blake D.P."/>
            <person name="Joachim A."/>
        </authorList>
    </citation>
    <scope>NUCLEOTIDE SEQUENCE [LARGE SCALE GENOMIC DNA]</scope>
    <source>
        <strain evidence="2 3">Wien I</strain>
    </source>
</reference>
<organism evidence="2 3">
    <name type="scientific">Cystoisospora suis</name>
    <dbReference type="NCBI Taxonomy" id="483139"/>
    <lineage>
        <taxon>Eukaryota</taxon>
        <taxon>Sar</taxon>
        <taxon>Alveolata</taxon>
        <taxon>Apicomplexa</taxon>
        <taxon>Conoidasida</taxon>
        <taxon>Coccidia</taxon>
        <taxon>Eucoccidiorida</taxon>
        <taxon>Eimeriorina</taxon>
        <taxon>Sarcocystidae</taxon>
        <taxon>Cystoisospora</taxon>
    </lineage>
</organism>
<evidence type="ECO:0000313" key="3">
    <source>
        <dbReference type="Proteomes" id="UP000221165"/>
    </source>
</evidence>
<evidence type="ECO:0000313" key="2">
    <source>
        <dbReference type="EMBL" id="PHJ22171.1"/>
    </source>
</evidence>
<comment type="caution">
    <text evidence="2">The sequence shown here is derived from an EMBL/GenBank/DDBJ whole genome shotgun (WGS) entry which is preliminary data.</text>
</comment>
<gene>
    <name evidence="2" type="ORF">CSUI_003979</name>
</gene>
<dbReference type="EMBL" id="MIGC01001794">
    <property type="protein sequence ID" value="PHJ22171.1"/>
    <property type="molecule type" value="Genomic_DNA"/>
</dbReference>
<sequence length="92" mass="10817">RRRQSRGKDWRRELGQTVSPFSMETTGSCRSPPGKRHLRCPALREEIVLSFSLSLRGSLRLLLLFIVKRSISLLLVISREYGRRRRRTGWHV</sequence>
<dbReference type="Proteomes" id="UP000221165">
    <property type="component" value="Unassembled WGS sequence"/>
</dbReference>
<feature type="region of interest" description="Disordered" evidence="1">
    <location>
        <begin position="1"/>
        <end position="35"/>
    </location>
</feature>
<dbReference type="RefSeq" id="XP_067923848.1">
    <property type="nucleotide sequence ID" value="XM_068064174.1"/>
</dbReference>
<evidence type="ECO:0000256" key="1">
    <source>
        <dbReference type="SAM" id="MobiDB-lite"/>
    </source>
</evidence>
<proteinExistence type="predicted"/>
<dbReference type="VEuPathDB" id="ToxoDB:CSUI_003979"/>
<feature type="compositionally biased region" description="Polar residues" evidence="1">
    <location>
        <begin position="16"/>
        <end position="29"/>
    </location>
</feature>
<accession>A0A2C6KDQ6</accession>
<protein>
    <submittedName>
        <fullName evidence="2">Uncharacterized protein</fullName>
    </submittedName>
</protein>
<keyword evidence="3" id="KW-1185">Reference proteome</keyword>
<name>A0A2C6KDQ6_9APIC</name>
<feature type="non-terminal residue" evidence="2">
    <location>
        <position position="1"/>
    </location>
</feature>
<feature type="compositionally biased region" description="Basic and acidic residues" evidence="1">
    <location>
        <begin position="1"/>
        <end position="14"/>
    </location>
</feature>